<reference evidence="3" key="1">
    <citation type="submission" date="2023-06" db="EMBL/GenBank/DDBJ databases">
        <authorList>
            <person name="Kurt Z."/>
        </authorList>
    </citation>
    <scope>NUCLEOTIDE SEQUENCE</scope>
</reference>
<evidence type="ECO:0000313" key="5">
    <source>
        <dbReference type="Proteomes" id="UP001642409"/>
    </source>
</evidence>
<keyword evidence="2" id="KW-0812">Transmembrane</keyword>
<dbReference type="InterPro" id="IPR009030">
    <property type="entry name" value="Growth_fac_rcpt_cys_sf"/>
</dbReference>
<feature type="region of interest" description="Disordered" evidence="1">
    <location>
        <begin position="2135"/>
        <end position="2156"/>
    </location>
</feature>
<reference evidence="4 5" key="2">
    <citation type="submission" date="2024-07" db="EMBL/GenBank/DDBJ databases">
        <authorList>
            <person name="Akdeniz Z."/>
        </authorList>
    </citation>
    <scope>NUCLEOTIDE SEQUENCE [LARGE SCALE GENOMIC DNA]</scope>
</reference>
<comment type="caution">
    <text evidence="3">The sequence shown here is derived from an EMBL/GenBank/DDBJ whole genome shotgun (WGS) entry which is preliminary data.</text>
</comment>
<dbReference type="InterPro" id="IPR006212">
    <property type="entry name" value="Furin_repeat"/>
</dbReference>
<keyword evidence="2" id="KW-0472">Membrane</keyword>
<dbReference type="EMBL" id="CAXDID020000111">
    <property type="protein sequence ID" value="CAL6029606.1"/>
    <property type="molecule type" value="Genomic_DNA"/>
</dbReference>
<organism evidence="3">
    <name type="scientific">Hexamita inflata</name>
    <dbReference type="NCBI Taxonomy" id="28002"/>
    <lineage>
        <taxon>Eukaryota</taxon>
        <taxon>Metamonada</taxon>
        <taxon>Diplomonadida</taxon>
        <taxon>Hexamitidae</taxon>
        <taxon>Hexamitinae</taxon>
        <taxon>Hexamita</taxon>
    </lineage>
</organism>
<protein>
    <submittedName>
        <fullName evidence="3">Uncharacterized protein</fullName>
    </submittedName>
</protein>
<dbReference type="EMBL" id="CATOUU010000994">
    <property type="protein sequence ID" value="CAI9965705.1"/>
    <property type="molecule type" value="Genomic_DNA"/>
</dbReference>
<evidence type="ECO:0000313" key="3">
    <source>
        <dbReference type="EMBL" id="CAI9965705.1"/>
    </source>
</evidence>
<name>A0AA86RDU2_9EUKA</name>
<proteinExistence type="predicted"/>
<feature type="compositionally biased region" description="Basic and acidic residues" evidence="1">
    <location>
        <begin position="2147"/>
        <end position="2156"/>
    </location>
</feature>
<accession>A0AA86RDU2</accession>
<sequence length="2156" mass="230224">MFALLISQISASTSGPLCGLWFDVVNGDCSCSLRLSSDKTRCAPTCAELGEIELDDVCIPQIVRKNAPSCLTGSVAGADCVCDTSNGIAGGLSVACTDCWNSQLVLSIDGSTCESCDSRHGVSNQLIFNDTVPSKCAGDLTKGIAVKYDIDHAVVEPIALCWGKSKVVSADGFTCEDCNTRHGVSNKLVFNDTVPSKCAGDLTKGIAVKYSIQHGVLKTLTPCWSSNKVVSDDGFTCEDCNTRHGVSNKLVFNDTVPSKCAGDLTKGIAVKYDIDHAVVEPIALCWGQSKVVSAGGFTCEDCNTRHGVSNQLVFNDTPSVVSKCSGDLTKGIAVKYSISHAVLQTLTLCWGANKVVSADGFICEDCNVRHTVSDQLVFNDTVPSKCAGDLTKGIAVKYDIDHAVVEPIALCWGQSEIVSDDGFTCQDCNTRHGVSNQLIFNDSVPSSCSGDLTKGIAVQYDIDHAVVNALTPCWSSNKVVSNDGFTCVDCNTRNGVSNKLVFNDTVPSKCAGDLTKGIAVKYSIQHGVLKTLTPCWSSNKVVSDDGFTCEDCNTRHGVSNKLVFNDTVPSKCAGDLTKGIAVKYDIDHAVVEPIALCWGQSEIVSDDGFTCQDCNTRHGVSNQLIFNDSVPSKCAGDLTKGIAVKYDIDHAVVNALTPCWSSNKVVSDDGFTCVDCNTRNGVSNKLVFNDTVPSKCAGDLTKGIAVKYDIDHAVVEPIALCWGQSEIVSDDGFTCQDCNTRHGVSNQLIFNDSVPSKCAGDLTKGIAVKYDIDHAVVNALTPCWSSNKVVSDDGFTCVDCNTRNGVSNKLVFNDTVPSKCAGDLTKGIAVKYDIDHAVVNALTPCWSSNKVVSDDGFTCEDCNTRHGVSNKLVFNDTVPSKCAGDLTKGIAVKYDIDHAVVEPIALCWGKSKVVSADGFTCQDCNVRHTVSDQLVFNDTVPSKCAGDLTKGIAVKYDIDHAVVEPIVLCWGQSKVVSNDGFTCELCKIRHSESKLLYVDNGECQCDPSLGYAKETGAANTCDTDCFVQNKIVKSDGSICISCSANSVFKNNICVCKAGFAGYDCQINCWGVEELVSNDKMSCVSCHTVFGDGSIYDTDGVCKCQNDKGFAGSDAVCIDCWRNGFQVDQNTPTQCASTCIIGFVRDHNDLSCVTCVTKFGPGSIFKSTNVCQCDQPSGFIGNDDSTCSSCWSIGQKVTNNACTPCTGNNVLKNGNCSPCDEQLVQSFDNLKCITCAVKFGDGSVFDFEGNCKCDTDKGFAGLPNSICADCWRNGFKVDSVISTQCSATCDTGFVRSPDNLSCVTCVTKFGPGSIFKSTNVCQCDQPSGFIGNDDSTCSSCWSIGQKVTNNACTPCTGNNVLKNGNCSPCDEQLVQSFDNLKCITCAVKFGDGSVFDFEGNCKCDTDKGFAGLPNSICADCWRNGFKVDSVISTQCSATCDTGFVRSPDNLRCVTCVTKFGPGSIFKSTNVCQCDQPSGFIGNDDSTCSSCWSIGQKVTNNACTPCTGNNVLKNGNCSPCDEQLVQSFDNLKCITCAVKFGDGSVFDFEGNCKCDTDKGFAGLPNSICADCWRNGFKVDSVISTQCSATCDTGFVRSPDNLRCVTCVTKFGPGSIFKSTNVCQCDQPSGFIGNDDSTCSSCWSIGQKVTNNACTPCTGNNVLKNGNCSPCDEQLVQSFDNLKCITCAVKFGDGSVFIREGVCECDQNIGFAGILNSVCSNCWTNFKQIVGTPGSDSSCEACSDKSEFDPISKKCVTCGLNEIFSPEENQCICDYKNGFAGIPGDCYCKTNQGFKTIRNPSGTIKSCDCNEYLGNTLDTVTTGKTNIKTCMCNADTGNYGEAGSCSCDTAFGNVGLPGHCQCNPETHHVGKPGHCQCDSENGYFGLMVPEDVKINNVTMRMSVCVVVKDQVLTKDTCYSQKLDIYEVTYEVNDLPTSYAPNKKFACYSCYPGEEFDTETNTCVPLAGSELVTMDAENDGKPIRIYKCNNVLGYVGTESLTSLGDKCVLCRDSNKIIVLNGAKYECAACGEKQVVSAQDNTKCSCDVSLNYISAINADGTCSCAERFHAKNDACVKDINKSTVAAAVCVPIASLIIIAVVTIMLIKNKQQKKKANIEMTNVSNENTGTIETVQNDQEDHISQNNEVVEQADVERNDQVVQ</sequence>
<keyword evidence="5" id="KW-1185">Reference proteome</keyword>
<dbReference type="SUPFAM" id="SSF57184">
    <property type="entry name" value="Growth factor receptor domain"/>
    <property type="match status" value="4"/>
</dbReference>
<evidence type="ECO:0000256" key="1">
    <source>
        <dbReference type="SAM" id="MobiDB-lite"/>
    </source>
</evidence>
<gene>
    <name evidence="4" type="ORF">HINF_LOCUS32483</name>
    <name evidence="3" type="ORF">HINF_LOCUS53350</name>
</gene>
<evidence type="ECO:0000313" key="4">
    <source>
        <dbReference type="EMBL" id="CAL6029606.1"/>
    </source>
</evidence>
<keyword evidence="2" id="KW-1133">Transmembrane helix</keyword>
<dbReference type="Proteomes" id="UP001642409">
    <property type="component" value="Unassembled WGS sequence"/>
</dbReference>
<feature type="transmembrane region" description="Helical" evidence="2">
    <location>
        <begin position="2079"/>
        <end position="2101"/>
    </location>
</feature>
<dbReference type="SMART" id="SM00261">
    <property type="entry name" value="FU"/>
    <property type="match status" value="4"/>
</dbReference>
<evidence type="ECO:0000256" key="2">
    <source>
        <dbReference type="SAM" id="Phobius"/>
    </source>
</evidence>